<dbReference type="EMBL" id="JAIWYP010000009">
    <property type="protein sequence ID" value="KAH3772031.1"/>
    <property type="molecule type" value="Genomic_DNA"/>
</dbReference>
<dbReference type="Proteomes" id="UP000828390">
    <property type="component" value="Unassembled WGS sequence"/>
</dbReference>
<keyword evidence="3" id="KW-1185">Reference proteome</keyword>
<comment type="caution">
    <text evidence="2">The sequence shown here is derived from an EMBL/GenBank/DDBJ whole genome shotgun (WGS) entry which is preliminary data.</text>
</comment>
<dbReference type="InterPro" id="IPR038772">
    <property type="entry name" value="Sph/SMPD2-like"/>
</dbReference>
<reference evidence="2" key="2">
    <citation type="submission" date="2020-11" db="EMBL/GenBank/DDBJ databases">
        <authorList>
            <person name="McCartney M.A."/>
            <person name="Auch B."/>
            <person name="Kono T."/>
            <person name="Mallez S."/>
            <person name="Becker A."/>
            <person name="Gohl D.M."/>
            <person name="Silverstein K.A.T."/>
            <person name="Koren S."/>
            <person name="Bechman K.B."/>
            <person name="Herman A."/>
            <person name="Abrahante J.E."/>
            <person name="Garbe J."/>
        </authorList>
    </citation>
    <scope>NUCLEOTIDE SEQUENCE</scope>
    <source>
        <strain evidence="2">Duluth1</strain>
        <tissue evidence="2">Whole animal</tissue>
    </source>
</reference>
<sequence>MARFNNLNNTAQRANAIGERIYADQVHYASMVSKLLHKSSSEKICKVKNRFHSKSGYETRNVPKSIPVTNQKPKVDIITHFPANDFLCVQEAFERDYTKMLVSQLQKIYPFIVYDVGYCSPMVNFCGLSSGLMVASRYEIAAIKFKPYSAKCGFCSIVGKGLLMMKVILGESNGCRSVGYLFNTHLQAFQGTKPIVSSQMSEILLWTTEFRERHDAPGEHVTFDILCGDFNIDNMSPGESSMASHELFEVYTDICREAPGKDHDWTVGTELRSSLLHDKSISTPEGLKAALEDPYLRQHYVIDADLQTATMDSIYNAEVKVDTHGNLVLSPVGGRRRIDVVLYRNDCPVTVKNFNFVTSLAPHTDHIPVSMTFHCDRPKTE</sequence>
<dbReference type="GO" id="GO:0004767">
    <property type="term" value="F:sphingomyelin phosphodiesterase activity"/>
    <property type="evidence" value="ECO:0007669"/>
    <property type="project" value="UniProtKB-EC"/>
</dbReference>
<evidence type="ECO:0000313" key="3">
    <source>
        <dbReference type="Proteomes" id="UP000828390"/>
    </source>
</evidence>
<dbReference type="PANTHER" id="PTHR16320">
    <property type="entry name" value="SPHINGOMYELINASE FAMILY MEMBER"/>
    <property type="match status" value="1"/>
</dbReference>
<evidence type="ECO:0000256" key="1">
    <source>
        <dbReference type="ARBA" id="ARBA00012369"/>
    </source>
</evidence>
<name>A0A9D4E437_DREPO</name>
<dbReference type="PANTHER" id="PTHR16320:SF1">
    <property type="entry name" value="SPHINGOMYELINASE DDB_G0288017"/>
    <property type="match status" value="1"/>
</dbReference>
<evidence type="ECO:0000313" key="2">
    <source>
        <dbReference type="EMBL" id="KAH3772031.1"/>
    </source>
</evidence>
<reference evidence="2" key="1">
    <citation type="journal article" date="2019" name="bioRxiv">
        <title>The Genome of the Zebra Mussel, Dreissena polymorpha: A Resource for Invasive Species Research.</title>
        <authorList>
            <person name="McCartney M.A."/>
            <person name="Auch B."/>
            <person name="Kono T."/>
            <person name="Mallez S."/>
            <person name="Zhang Y."/>
            <person name="Obille A."/>
            <person name="Becker A."/>
            <person name="Abrahante J.E."/>
            <person name="Garbe J."/>
            <person name="Badalamenti J.P."/>
            <person name="Herman A."/>
            <person name="Mangelson H."/>
            <person name="Liachko I."/>
            <person name="Sullivan S."/>
            <person name="Sone E.D."/>
            <person name="Koren S."/>
            <person name="Silverstein K.A.T."/>
            <person name="Beckman K.B."/>
            <person name="Gohl D.M."/>
        </authorList>
    </citation>
    <scope>NUCLEOTIDE SEQUENCE</scope>
    <source>
        <strain evidence="2">Duluth1</strain>
        <tissue evidence="2">Whole animal</tissue>
    </source>
</reference>
<protein>
    <recommendedName>
        <fullName evidence="1">sphingomyelin phosphodiesterase</fullName>
        <ecNumber evidence="1">3.1.4.12</ecNumber>
    </recommendedName>
</protein>
<dbReference type="EC" id="3.1.4.12" evidence="1"/>
<gene>
    <name evidence="2" type="ORF">DPMN_173362</name>
</gene>
<dbReference type="InterPro" id="IPR036691">
    <property type="entry name" value="Endo/exonu/phosph_ase_sf"/>
</dbReference>
<dbReference type="GO" id="GO:0005737">
    <property type="term" value="C:cytoplasm"/>
    <property type="evidence" value="ECO:0007669"/>
    <property type="project" value="TreeGrafter"/>
</dbReference>
<proteinExistence type="predicted"/>
<dbReference type="Gene3D" id="3.60.10.10">
    <property type="entry name" value="Endonuclease/exonuclease/phosphatase"/>
    <property type="match status" value="1"/>
</dbReference>
<accession>A0A9D4E437</accession>
<organism evidence="2 3">
    <name type="scientific">Dreissena polymorpha</name>
    <name type="common">Zebra mussel</name>
    <name type="synonym">Mytilus polymorpha</name>
    <dbReference type="NCBI Taxonomy" id="45954"/>
    <lineage>
        <taxon>Eukaryota</taxon>
        <taxon>Metazoa</taxon>
        <taxon>Spiralia</taxon>
        <taxon>Lophotrochozoa</taxon>
        <taxon>Mollusca</taxon>
        <taxon>Bivalvia</taxon>
        <taxon>Autobranchia</taxon>
        <taxon>Heteroconchia</taxon>
        <taxon>Euheterodonta</taxon>
        <taxon>Imparidentia</taxon>
        <taxon>Neoheterodontei</taxon>
        <taxon>Myida</taxon>
        <taxon>Dreissenoidea</taxon>
        <taxon>Dreissenidae</taxon>
        <taxon>Dreissena</taxon>
    </lineage>
</organism>
<dbReference type="AlphaFoldDB" id="A0A9D4E437"/>
<dbReference type="SUPFAM" id="SSF56219">
    <property type="entry name" value="DNase I-like"/>
    <property type="match status" value="1"/>
</dbReference>